<evidence type="ECO:0000313" key="10">
    <source>
        <dbReference type="EMBL" id="MCE7507466.1"/>
    </source>
</evidence>
<dbReference type="GO" id="GO:0033743">
    <property type="term" value="F:peptide-methionine (R)-S-oxide reductase activity"/>
    <property type="evidence" value="ECO:0007669"/>
    <property type="project" value="UniProtKB-EC"/>
</dbReference>
<evidence type="ECO:0000256" key="8">
    <source>
        <dbReference type="SAM" id="SignalP"/>
    </source>
</evidence>
<dbReference type="EMBL" id="JAJVKT010000002">
    <property type="protein sequence ID" value="MCE7507466.1"/>
    <property type="molecule type" value="Genomic_DNA"/>
</dbReference>
<dbReference type="GO" id="GO:0008113">
    <property type="term" value="F:peptide-methionine (S)-S-oxide reductase activity"/>
    <property type="evidence" value="ECO:0007669"/>
    <property type="project" value="UniProtKB-UniRule"/>
</dbReference>
<dbReference type="AlphaFoldDB" id="A0A9Q3ZDE0"/>
<dbReference type="EC" id="1.8.4.11" evidence="7"/>
<evidence type="ECO:0000256" key="3">
    <source>
        <dbReference type="ARBA" id="ARBA00024679"/>
    </source>
</evidence>
<dbReference type="Pfam" id="PF01641">
    <property type="entry name" value="SelR"/>
    <property type="match status" value="1"/>
</dbReference>
<feature type="chain" id="PRO_5040108264" description="Peptide methionine sulfoxide reductase MsrA" evidence="8">
    <location>
        <begin position="19"/>
        <end position="358"/>
    </location>
</feature>
<dbReference type="PROSITE" id="PS51790">
    <property type="entry name" value="MSRB"/>
    <property type="match status" value="1"/>
</dbReference>
<evidence type="ECO:0000313" key="11">
    <source>
        <dbReference type="Proteomes" id="UP001107961"/>
    </source>
</evidence>
<comment type="catalytic activity">
    <reaction evidence="5">
        <text>L-methionyl-[protein] + [thioredoxin]-disulfide + H2O = L-methionyl-(R)-S-oxide-[protein] + [thioredoxin]-dithiol</text>
        <dbReference type="Rhea" id="RHEA:24164"/>
        <dbReference type="Rhea" id="RHEA-COMP:10698"/>
        <dbReference type="Rhea" id="RHEA-COMP:10700"/>
        <dbReference type="Rhea" id="RHEA-COMP:12313"/>
        <dbReference type="Rhea" id="RHEA-COMP:12314"/>
        <dbReference type="ChEBI" id="CHEBI:15377"/>
        <dbReference type="ChEBI" id="CHEBI:16044"/>
        <dbReference type="ChEBI" id="CHEBI:29950"/>
        <dbReference type="ChEBI" id="CHEBI:45764"/>
        <dbReference type="ChEBI" id="CHEBI:50058"/>
        <dbReference type="EC" id="1.8.4.12"/>
    </reaction>
</comment>
<feature type="signal peptide" evidence="8">
    <location>
        <begin position="1"/>
        <end position="18"/>
    </location>
</feature>
<keyword evidence="1 7" id="KW-0560">Oxidoreductase</keyword>
<dbReference type="KEGG" id="axe:P40_21445"/>
<name>A0A9Q3ZDE0_9GAMM</name>
<evidence type="ECO:0000259" key="9">
    <source>
        <dbReference type="PROSITE" id="PS51790"/>
    </source>
</evidence>
<evidence type="ECO:0000256" key="1">
    <source>
        <dbReference type="ARBA" id="ARBA00023002"/>
    </source>
</evidence>
<dbReference type="InterPro" id="IPR036509">
    <property type="entry name" value="Met_Sox_Rdtase_MsrA_sf"/>
</dbReference>
<dbReference type="Gene3D" id="3.30.1060.10">
    <property type="entry name" value="Peptide methionine sulphoxide reductase MsrA"/>
    <property type="match status" value="1"/>
</dbReference>
<dbReference type="HAMAP" id="MF_01401">
    <property type="entry name" value="MsrA"/>
    <property type="match status" value="1"/>
</dbReference>
<comment type="function">
    <text evidence="3 7">Has an important function as a repair enzyme for proteins that have been inactivated by oxidation. Catalyzes the reversible oxidation-reduction of methionine sulfoxide in proteins to methionine.</text>
</comment>
<keyword evidence="2" id="KW-0511">Multifunctional enzyme</keyword>
<evidence type="ECO:0000256" key="4">
    <source>
        <dbReference type="ARBA" id="ARBA00047806"/>
    </source>
</evidence>
<reference evidence="10" key="1">
    <citation type="submission" date="2022-01" db="EMBL/GenBank/DDBJ databases">
        <authorList>
            <person name="Karlyshev A.V."/>
            <person name="Jaspars M."/>
        </authorList>
    </citation>
    <scope>NUCLEOTIDE SEQUENCE</scope>
    <source>
        <strain evidence="10">AGSA3-2</strain>
    </source>
</reference>
<comment type="similarity">
    <text evidence="7">Belongs to the MsrA Met sulfoxide reductase family.</text>
</comment>
<dbReference type="Pfam" id="PF01625">
    <property type="entry name" value="PMSR"/>
    <property type="match status" value="1"/>
</dbReference>
<gene>
    <name evidence="7 10" type="primary">msrA</name>
    <name evidence="10" type="ORF">LZG35_02370</name>
</gene>
<evidence type="ECO:0000256" key="6">
    <source>
        <dbReference type="ARBA" id="ARBA00048782"/>
    </source>
</evidence>
<dbReference type="RefSeq" id="WP_080531798.1">
    <property type="nucleotide sequence ID" value="NZ_CBDDTQ010000003.1"/>
</dbReference>
<keyword evidence="8" id="KW-0732">Signal</keyword>
<dbReference type="FunFam" id="2.170.150.20:FF:000003">
    <property type="entry name" value="Peptide methionine sulfoxide reductase MsrB"/>
    <property type="match status" value="1"/>
</dbReference>
<evidence type="ECO:0000256" key="2">
    <source>
        <dbReference type="ARBA" id="ARBA00023268"/>
    </source>
</evidence>
<organism evidence="10 11">
    <name type="scientific">Alloalcanivorax xenomutans</name>
    <dbReference type="NCBI Taxonomy" id="1094342"/>
    <lineage>
        <taxon>Bacteria</taxon>
        <taxon>Pseudomonadati</taxon>
        <taxon>Pseudomonadota</taxon>
        <taxon>Gammaproteobacteria</taxon>
        <taxon>Oceanospirillales</taxon>
        <taxon>Alcanivoracaceae</taxon>
        <taxon>Alloalcanivorax</taxon>
    </lineage>
</organism>
<dbReference type="PANTHER" id="PTHR43774:SF1">
    <property type="entry name" value="PEPTIDE METHIONINE SULFOXIDE REDUCTASE MSRA 2"/>
    <property type="match status" value="1"/>
</dbReference>
<dbReference type="SUPFAM" id="SSF51316">
    <property type="entry name" value="Mss4-like"/>
    <property type="match status" value="1"/>
</dbReference>
<dbReference type="InterPro" id="IPR011057">
    <property type="entry name" value="Mss4-like_sf"/>
</dbReference>
<dbReference type="SUPFAM" id="SSF55068">
    <property type="entry name" value="Peptide methionine sulfoxide reductase"/>
    <property type="match status" value="1"/>
</dbReference>
<dbReference type="Gene3D" id="2.170.150.20">
    <property type="entry name" value="Peptide methionine sulfoxide reductase"/>
    <property type="match status" value="1"/>
</dbReference>
<dbReference type="PROSITE" id="PS51257">
    <property type="entry name" value="PROKAR_LIPOPROTEIN"/>
    <property type="match status" value="1"/>
</dbReference>
<proteinExistence type="inferred from homology"/>
<dbReference type="InterPro" id="IPR002579">
    <property type="entry name" value="Met_Sox_Rdtase_MsrB_dom"/>
</dbReference>
<protein>
    <recommendedName>
        <fullName evidence="7">Peptide methionine sulfoxide reductase MsrA</fullName>
        <shortName evidence="7">Protein-methionine-S-oxide reductase</shortName>
        <ecNumber evidence="7">1.8.4.11</ecNumber>
    </recommendedName>
    <alternativeName>
        <fullName evidence="7">Peptide-methionine (S)-S-oxide reductase</fullName>
        <shortName evidence="7">Peptide Met(O) reductase</shortName>
    </alternativeName>
</protein>
<dbReference type="InterPro" id="IPR002569">
    <property type="entry name" value="Met_Sox_Rdtase_MsrA_dom"/>
</dbReference>
<feature type="domain" description="MsrB" evidence="9">
    <location>
        <begin position="220"/>
        <end position="342"/>
    </location>
</feature>
<dbReference type="Proteomes" id="UP001107961">
    <property type="component" value="Unassembled WGS sequence"/>
</dbReference>
<dbReference type="PANTHER" id="PTHR43774">
    <property type="entry name" value="PEPTIDE METHIONINE SULFOXIDE REDUCTASE"/>
    <property type="match status" value="1"/>
</dbReference>
<sequence>MRVIAALLISLITGPALAAQATAVFAGGCFWCTESDFEKLDGVSEAISGYAGGDEANPTYEQVSSGATGHTESVQVIYDPDKISYAQLLDWFWRHMDPTDADGQFVDRGRQYRGAIFFETPEQEKQARASKTALEKSGRFEKPIVTEITPLKAFYPAEEYHQDYYKRNPLRYKFYRYNSGRDQFLEKHWDDPDHLPGGKKANAEAPMSWRGPEHFNKPDEATLRARLSPLSFQVTQEDDTEPAFKNTYWDNKQQGIYVDVVSGEPLFSSTDKYESGTGWPSFTKPISPDAVTTREDSTLWMVRTEVRSRYADSHLGHVFKDGPRPTGERWCMNSAAMRFIPKEDMAAAGYGQYLTLFE</sequence>
<evidence type="ECO:0000256" key="5">
    <source>
        <dbReference type="ARBA" id="ARBA00048488"/>
    </source>
</evidence>
<dbReference type="NCBIfam" id="TIGR00401">
    <property type="entry name" value="msrA"/>
    <property type="match status" value="1"/>
</dbReference>
<accession>A0A9Q3ZDE0</accession>
<feature type="active site" evidence="7">
    <location>
        <position position="29"/>
    </location>
</feature>
<keyword evidence="11" id="KW-1185">Reference proteome</keyword>
<dbReference type="GeneID" id="94688881"/>
<comment type="caution">
    <text evidence="10">The sequence shown here is derived from an EMBL/GenBank/DDBJ whole genome shotgun (WGS) entry which is preliminary data.</text>
</comment>
<comment type="catalytic activity">
    <reaction evidence="4 7">
        <text>L-methionyl-[protein] + [thioredoxin]-disulfide + H2O = L-methionyl-(S)-S-oxide-[protein] + [thioredoxin]-dithiol</text>
        <dbReference type="Rhea" id="RHEA:14217"/>
        <dbReference type="Rhea" id="RHEA-COMP:10698"/>
        <dbReference type="Rhea" id="RHEA-COMP:10700"/>
        <dbReference type="Rhea" id="RHEA-COMP:12313"/>
        <dbReference type="Rhea" id="RHEA-COMP:12315"/>
        <dbReference type="ChEBI" id="CHEBI:15377"/>
        <dbReference type="ChEBI" id="CHEBI:16044"/>
        <dbReference type="ChEBI" id="CHEBI:29950"/>
        <dbReference type="ChEBI" id="CHEBI:44120"/>
        <dbReference type="ChEBI" id="CHEBI:50058"/>
        <dbReference type="EC" id="1.8.4.11"/>
    </reaction>
</comment>
<dbReference type="NCBIfam" id="TIGR00357">
    <property type="entry name" value="peptide-methionine (R)-S-oxide reductase MsrB"/>
    <property type="match status" value="1"/>
</dbReference>
<comment type="catalytic activity">
    <reaction evidence="6 7">
        <text>[thioredoxin]-disulfide + L-methionine + H2O = L-methionine (S)-S-oxide + [thioredoxin]-dithiol</text>
        <dbReference type="Rhea" id="RHEA:19993"/>
        <dbReference type="Rhea" id="RHEA-COMP:10698"/>
        <dbReference type="Rhea" id="RHEA-COMP:10700"/>
        <dbReference type="ChEBI" id="CHEBI:15377"/>
        <dbReference type="ChEBI" id="CHEBI:29950"/>
        <dbReference type="ChEBI" id="CHEBI:50058"/>
        <dbReference type="ChEBI" id="CHEBI:57844"/>
        <dbReference type="ChEBI" id="CHEBI:58772"/>
        <dbReference type="EC" id="1.8.4.11"/>
    </reaction>
</comment>
<evidence type="ECO:0000256" key="7">
    <source>
        <dbReference type="HAMAP-Rule" id="MF_01401"/>
    </source>
</evidence>